<evidence type="ECO:0000256" key="1">
    <source>
        <dbReference type="ARBA" id="ARBA00001936"/>
    </source>
</evidence>
<dbReference type="SUPFAM" id="SSF53092">
    <property type="entry name" value="Creatinase/prolidase N-terminal domain"/>
    <property type="match status" value="1"/>
</dbReference>
<evidence type="ECO:0000259" key="7">
    <source>
        <dbReference type="Pfam" id="PF00557"/>
    </source>
</evidence>
<dbReference type="InterPro" id="IPR000994">
    <property type="entry name" value="Pept_M24"/>
</dbReference>
<evidence type="ECO:0000313" key="10">
    <source>
        <dbReference type="EMBL" id="TFL03029.1"/>
    </source>
</evidence>
<evidence type="ECO:0000313" key="11">
    <source>
        <dbReference type="Proteomes" id="UP000305067"/>
    </source>
</evidence>
<dbReference type="InterPro" id="IPR029149">
    <property type="entry name" value="Creatin/AminoP/Spt16_N"/>
</dbReference>
<feature type="compositionally biased region" description="Basic and acidic residues" evidence="6">
    <location>
        <begin position="71"/>
        <end position="82"/>
    </location>
</feature>
<dbReference type="FunFam" id="3.90.230.10:FF:000007">
    <property type="entry name" value="Xaa-Pro aminopeptidase P"/>
    <property type="match status" value="1"/>
</dbReference>
<dbReference type="GO" id="GO:0046872">
    <property type="term" value="F:metal ion binding"/>
    <property type="evidence" value="ECO:0007669"/>
    <property type="project" value="UniProtKB-KW"/>
</dbReference>
<protein>
    <submittedName>
        <fullName evidence="10">Peptidase M24, structural domain-containing protein</fullName>
    </submittedName>
</protein>
<name>A0A5C3QRW4_9AGAR</name>
<keyword evidence="4" id="KW-0378">Hydrolase</keyword>
<dbReference type="InterPro" id="IPR032416">
    <property type="entry name" value="Peptidase_M24_C"/>
</dbReference>
<dbReference type="Pfam" id="PF16188">
    <property type="entry name" value="Peptidase_M24_C"/>
    <property type="match status" value="1"/>
</dbReference>
<feature type="region of interest" description="Disordered" evidence="6">
    <location>
        <begin position="19"/>
        <end position="118"/>
    </location>
</feature>
<feature type="domain" description="Creatinase N-terminal" evidence="8">
    <location>
        <begin position="124"/>
        <end position="247"/>
    </location>
</feature>
<dbReference type="GO" id="GO:0070006">
    <property type="term" value="F:metalloaminopeptidase activity"/>
    <property type="evidence" value="ECO:0007669"/>
    <property type="project" value="InterPro"/>
</dbReference>
<sequence>MGYGWGLGKRKEAQAVEIDEKRGVPVVGSSVADPVPQYVSSPPTRSNTRSTQRTADSRRTAAAAPAPGFAKETRLSPFDRRPSQRSQGTMLSRNDSTSTLVGSALDRKINDTDTIPPKADTTERLEELRRLMMKDTLDYYVIPSEDAHQSENVALADQRRQYISGFTGTAGQAIVSKSAAYLVTDSRYWVQAENELDTNWTVIMAGAVGGAKDWIEFLTDRASSSRIGIDARMISHEKAAVLNAKLGPTNSKMVYPPQNLIDLVWSGKPGRPRETVFLQPIEYTGADAHSKIREIKEWITRQPPDAPSYRSSQPTEKEMHIATLISSLPCIAYILNLRGTDIPYNPLFHAYLFIALHTPTILFLDTSKLTPEISEYLHSLKVEVREYNDLWSWLRKHEWGEGKILISPDTTSYAVSLMLTRWRYSVNKGCVEDMRAVKNDAEVRGMRRAYLRDGVSFTRFMAWLEDKLMGGTDVTEYEAAFRLTEYRRKNKNFVGLAYQNMSATGPNAALPHYTPRKATAACISRDTFYVNDSGAQYRDGTTDTTRTMHFGRATPEQSEAYTRVLQGHIAIDSAIFPEGTSGHQLDVLARKALWREGWNYMHGTGHGVGSFLTVHEGPQSFSSHAVLQPGHVLTNEPGFYKKGHWGIRIESAMVVRRVTTRHEFNGPTWLGFERLTMVPIPTKMVKESLLTKEEKAWIKDHNNTCLKELSPYLKDDSRALKWLRREAQRGIGVVDGPGGMKIDWA</sequence>
<dbReference type="InterPro" id="IPR033740">
    <property type="entry name" value="Pept_M24B"/>
</dbReference>
<dbReference type="Pfam" id="PF16189">
    <property type="entry name" value="Creatinase_N_2"/>
    <property type="match status" value="1"/>
</dbReference>
<dbReference type="STRING" id="1884261.A0A5C3QRW4"/>
<evidence type="ECO:0000256" key="5">
    <source>
        <dbReference type="ARBA" id="ARBA00023211"/>
    </source>
</evidence>
<dbReference type="GO" id="GO:0005737">
    <property type="term" value="C:cytoplasm"/>
    <property type="evidence" value="ECO:0007669"/>
    <property type="project" value="UniProtKB-ARBA"/>
</dbReference>
<dbReference type="CDD" id="cd01085">
    <property type="entry name" value="APP"/>
    <property type="match status" value="1"/>
</dbReference>
<evidence type="ECO:0000259" key="8">
    <source>
        <dbReference type="Pfam" id="PF01321"/>
    </source>
</evidence>
<evidence type="ECO:0000256" key="3">
    <source>
        <dbReference type="ARBA" id="ARBA00022723"/>
    </source>
</evidence>
<dbReference type="EMBL" id="ML178821">
    <property type="protein sequence ID" value="TFL03029.1"/>
    <property type="molecule type" value="Genomic_DNA"/>
</dbReference>
<comment type="cofactor">
    <cofactor evidence="1">
        <name>Mn(2+)</name>
        <dbReference type="ChEBI" id="CHEBI:29035"/>
    </cofactor>
</comment>
<evidence type="ECO:0000259" key="9">
    <source>
        <dbReference type="Pfam" id="PF16188"/>
    </source>
</evidence>
<dbReference type="PANTHER" id="PTHR43763:SF17">
    <property type="entry name" value="AMINOPEPTIDASE P, CYTOPLASMIC-RELATED"/>
    <property type="match status" value="1"/>
</dbReference>
<feature type="compositionally biased region" description="Polar residues" evidence="6">
    <location>
        <begin position="84"/>
        <end position="101"/>
    </location>
</feature>
<feature type="domain" description="Peptidase M24" evidence="7">
    <location>
        <begin position="445"/>
        <end position="656"/>
    </location>
</feature>
<keyword evidence="11" id="KW-1185">Reference proteome</keyword>
<dbReference type="OrthoDB" id="9995434at2759"/>
<dbReference type="Pfam" id="PF01321">
    <property type="entry name" value="Creatinase_N"/>
    <property type="match status" value="1"/>
</dbReference>
<dbReference type="InterPro" id="IPR036005">
    <property type="entry name" value="Creatinase/aminopeptidase-like"/>
</dbReference>
<dbReference type="SUPFAM" id="SSF55920">
    <property type="entry name" value="Creatinase/aminopeptidase"/>
    <property type="match status" value="1"/>
</dbReference>
<dbReference type="Gene3D" id="3.90.230.10">
    <property type="entry name" value="Creatinase/methionine aminopeptidase superfamily"/>
    <property type="match status" value="1"/>
</dbReference>
<dbReference type="Gene3D" id="3.40.350.10">
    <property type="entry name" value="Creatinase/prolidase N-terminal domain"/>
    <property type="match status" value="2"/>
</dbReference>
<organism evidence="10 11">
    <name type="scientific">Pterulicium gracile</name>
    <dbReference type="NCBI Taxonomy" id="1884261"/>
    <lineage>
        <taxon>Eukaryota</taxon>
        <taxon>Fungi</taxon>
        <taxon>Dikarya</taxon>
        <taxon>Basidiomycota</taxon>
        <taxon>Agaricomycotina</taxon>
        <taxon>Agaricomycetes</taxon>
        <taxon>Agaricomycetidae</taxon>
        <taxon>Agaricales</taxon>
        <taxon>Pleurotineae</taxon>
        <taxon>Pterulaceae</taxon>
        <taxon>Pterulicium</taxon>
    </lineage>
</organism>
<accession>A0A5C3QRW4</accession>
<gene>
    <name evidence="10" type="ORF">BDV98DRAFT_504644</name>
</gene>
<evidence type="ECO:0000256" key="6">
    <source>
        <dbReference type="SAM" id="MobiDB-lite"/>
    </source>
</evidence>
<comment type="similarity">
    <text evidence="2">Belongs to the peptidase M24B family.</text>
</comment>
<keyword evidence="3" id="KW-0479">Metal-binding</keyword>
<dbReference type="Pfam" id="PF00557">
    <property type="entry name" value="Peptidase_M24"/>
    <property type="match status" value="1"/>
</dbReference>
<dbReference type="InterPro" id="IPR050422">
    <property type="entry name" value="X-Pro_aminopeptidase_P"/>
</dbReference>
<dbReference type="Proteomes" id="UP000305067">
    <property type="component" value="Unassembled WGS sequence"/>
</dbReference>
<keyword evidence="5" id="KW-0464">Manganese</keyword>
<dbReference type="PANTHER" id="PTHR43763">
    <property type="entry name" value="XAA-PRO AMINOPEPTIDASE 1"/>
    <property type="match status" value="1"/>
</dbReference>
<dbReference type="InterPro" id="IPR000587">
    <property type="entry name" value="Creatinase_N"/>
</dbReference>
<proteinExistence type="inferred from homology"/>
<reference evidence="10 11" key="1">
    <citation type="journal article" date="2019" name="Nat. Ecol. Evol.">
        <title>Megaphylogeny resolves global patterns of mushroom evolution.</title>
        <authorList>
            <person name="Varga T."/>
            <person name="Krizsan K."/>
            <person name="Foldi C."/>
            <person name="Dima B."/>
            <person name="Sanchez-Garcia M."/>
            <person name="Sanchez-Ramirez S."/>
            <person name="Szollosi G.J."/>
            <person name="Szarkandi J.G."/>
            <person name="Papp V."/>
            <person name="Albert L."/>
            <person name="Andreopoulos W."/>
            <person name="Angelini C."/>
            <person name="Antonin V."/>
            <person name="Barry K.W."/>
            <person name="Bougher N.L."/>
            <person name="Buchanan P."/>
            <person name="Buyck B."/>
            <person name="Bense V."/>
            <person name="Catcheside P."/>
            <person name="Chovatia M."/>
            <person name="Cooper J."/>
            <person name="Damon W."/>
            <person name="Desjardin D."/>
            <person name="Finy P."/>
            <person name="Geml J."/>
            <person name="Haridas S."/>
            <person name="Hughes K."/>
            <person name="Justo A."/>
            <person name="Karasinski D."/>
            <person name="Kautmanova I."/>
            <person name="Kiss B."/>
            <person name="Kocsube S."/>
            <person name="Kotiranta H."/>
            <person name="LaButti K.M."/>
            <person name="Lechner B.E."/>
            <person name="Liimatainen K."/>
            <person name="Lipzen A."/>
            <person name="Lukacs Z."/>
            <person name="Mihaltcheva S."/>
            <person name="Morgado L.N."/>
            <person name="Niskanen T."/>
            <person name="Noordeloos M.E."/>
            <person name="Ohm R.A."/>
            <person name="Ortiz-Santana B."/>
            <person name="Ovrebo C."/>
            <person name="Racz N."/>
            <person name="Riley R."/>
            <person name="Savchenko A."/>
            <person name="Shiryaev A."/>
            <person name="Soop K."/>
            <person name="Spirin V."/>
            <person name="Szebenyi C."/>
            <person name="Tomsovsky M."/>
            <person name="Tulloss R.E."/>
            <person name="Uehling J."/>
            <person name="Grigoriev I.V."/>
            <person name="Vagvolgyi C."/>
            <person name="Papp T."/>
            <person name="Martin F.M."/>
            <person name="Miettinen O."/>
            <person name="Hibbett D.S."/>
            <person name="Nagy L.G."/>
        </authorList>
    </citation>
    <scope>NUCLEOTIDE SEQUENCE [LARGE SCALE GENOMIC DNA]</scope>
    <source>
        <strain evidence="10 11">CBS 309.79</strain>
    </source>
</reference>
<dbReference type="AlphaFoldDB" id="A0A5C3QRW4"/>
<feature type="domain" description="Peptidase M24 C-terminal" evidence="9">
    <location>
        <begin position="669"/>
        <end position="728"/>
    </location>
</feature>
<evidence type="ECO:0000256" key="4">
    <source>
        <dbReference type="ARBA" id="ARBA00022801"/>
    </source>
</evidence>
<dbReference type="FunFam" id="3.40.350.10:FF:000003">
    <property type="entry name" value="Xaa-pro aminopeptidase P"/>
    <property type="match status" value="1"/>
</dbReference>
<evidence type="ECO:0000256" key="2">
    <source>
        <dbReference type="ARBA" id="ARBA00008766"/>
    </source>
</evidence>
<feature type="compositionally biased region" description="Low complexity" evidence="6">
    <location>
        <begin position="40"/>
        <end position="67"/>
    </location>
</feature>